<dbReference type="PANTHER" id="PTHR10372:SF25">
    <property type="entry name" value="PLAKOPHILIN-2"/>
    <property type="match status" value="1"/>
</dbReference>
<comment type="caution">
    <text evidence="3">The sequence shown here is derived from an EMBL/GenBank/DDBJ whole genome shotgun (WGS) entry which is preliminary data.</text>
</comment>
<evidence type="ECO:0000313" key="4">
    <source>
        <dbReference type="Proteomes" id="UP001469553"/>
    </source>
</evidence>
<sequence>MRECENLIDSLVYYIQSTVESRKPDDKSTEHCVCILQNLTYEAEFDLTSKTTEHQKESEQDTAPQKTVGCFPHRMSKPTKVITLHSNPLWQYQRFPCSSIFQLEYSLIIY</sequence>
<evidence type="ECO:0000256" key="2">
    <source>
        <dbReference type="SAM" id="MobiDB-lite"/>
    </source>
</evidence>
<dbReference type="Gene3D" id="1.25.10.10">
    <property type="entry name" value="Leucine-rich Repeat Variant"/>
    <property type="match status" value="1"/>
</dbReference>
<accession>A0ABV1A1H1</accession>
<keyword evidence="1" id="KW-0677">Repeat</keyword>
<reference evidence="3 4" key="1">
    <citation type="submission" date="2021-06" db="EMBL/GenBank/DDBJ databases">
        <authorList>
            <person name="Palmer J.M."/>
        </authorList>
    </citation>
    <scope>NUCLEOTIDE SEQUENCE [LARGE SCALE GENOMIC DNA]</scope>
    <source>
        <strain evidence="3 4">AS_MEX2019</strain>
        <tissue evidence="3">Muscle</tissue>
    </source>
</reference>
<dbReference type="InterPro" id="IPR028435">
    <property type="entry name" value="Plakophilin/d_Catenin"/>
</dbReference>
<evidence type="ECO:0000313" key="3">
    <source>
        <dbReference type="EMBL" id="MEQ2312389.1"/>
    </source>
</evidence>
<gene>
    <name evidence="3" type="ORF">AMECASPLE_030508</name>
</gene>
<protein>
    <submittedName>
        <fullName evidence="3">Uncharacterized protein</fullName>
    </submittedName>
</protein>
<organism evidence="3 4">
    <name type="scientific">Ameca splendens</name>
    <dbReference type="NCBI Taxonomy" id="208324"/>
    <lineage>
        <taxon>Eukaryota</taxon>
        <taxon>Metazoa</taxon>
        <taxon>Chordata</taxon>
        <taxon>Craniata</taxon>
        <taxon>Vertebrata</taxon>
        <taxon>Euteleostomi</taxon>
        <taxon>Actinopterygii</taxon>
        <taxon>Neopterygii</taxon>
        <taxon>Teleostei</taxon>
        <taxon>Neoteleostei</taxon>
        <taxon>Acanthomorphata</taxon>
        <taxon>Ovalentaria</taxon>
        <taxon>Atherinomorphae</taxon>
        <taxon>Cyprinodontiformes</taxon>
        <taxon>Goodeidae</taxon>
        <taxon>Ameca</taxon>
    </lineage>
</organism>
<dbReference type="EMBL" id="JAHRIP010078883">
    <property type="protein sequence ID" value="MEQ2312389.1"/>
    <property type="molecule type" value="Genomic_DNA"/>
</dbReference>
<dbReference type="PANTHER" id="PTHR10372">
    <property type="entry name" value="PLAKOPHILLIN-RELATED"/>
    <property type="match status" value="1"/>
</dbReference>
<evidence type="ECO:0000256" key="1">
    <source>
        <dbReference type="ARBA" id="ARBA00022737"/>
    </source>
</evidence>
<feature type="region of interest" description="Disordered" evidence="2">
    <location>
        <begin position="50"/>
        <end position="72"/>
    </location>
</feature>
<proteinExistence type="predicted"/>
<keyword evidence="4" id="KW-1185">Reference proteome</keyword>
<dbReference type="Proteomes" id="UP001469553">
    <property type="component" value="Unassembled WGS sequence"/>
</dbReference>
<dbReference type="InterPro" id="IPR011989">
    <property type="entry name" value="ARM-like"/>
</dbReference>
<name>A0ABV1A1H1_9TELE</name>